<reference evidence="1" key="4">
    <citation type="submission" date="2025-08" db="UniProtKB">
        <authorList>
            <consortium name="Ensembl"/>
        </authorList>
    </citation>
    <scope>IDENTIFICATION</scope>
</reference>
<reference evidence="1" key="5">
    <citation type="submission" date="2025-09" db="UniProtKB">
        <authorList>
            <consortium name="Ensembl"/>
        </authorList>
    </citation>
    <scope>IDENTIFICATION</scope>
</reference>
<dbReference type="AlphaFoldDB" id="A0A4W3JT86"/>
<name>A0A4W3JT86_CALMI</name>
<evidence type="ECO:0000313" key="2">
    <source>
        <dbReference type="Proteomes" id="UP000314986"/>
    </source>
</evidence>
<protein>
    <submittedName>
        <fullName evidence="1">Uncharacterized protein</fullName>
    </submittedName>
</protein>
<dbReference type="Proteomes" id="UP000314986">
    <property type="component" value="Unassembled WGS sequence"/>
</dbReference>
<organism evidence="1 2">
    <name type="scientific">Callorhinchus milii</name>
    <name type="common">Ghost shark</name>
    <dbReference type="NCBI Taxonomy" id="7868"/>
    <lineage>
        <taxon>Eukaryota</taxon>
        <taxon>Metazoa</taxon>
        <taxon>Chordata</taxon>
        <taxon>Craniata</taxon>
        <taxon>Vertebrata</taxon>
        <taxon>Chondrichthyes</taxon>
        <taxon>Holocephali</taxon>
        <taxon>Chimaeriformes</taxon>
        <taxon>Callorhinchidae</taxon>
        <taxon>Callorhinchus</taxon>
    </lineage>
</organism>
<reference evidence="2" key="3">
    <citation type="journal article" date="2014" name="Nature">
        <title>Elephant shark genome provides unique insights into gnathostome evolution.</title>
        <authorList>
            <consortium name="International Elephant Shark Genome Sequencing Consortium"/>
            <person name="Venkatesh B."/>
            <person name="Lee A.P."/>
            <person name="Ravi V."/>
            <person name="Maurya A.K."/>
            <person name="Lian M.M."/>
            <person name="Swann J.B."/>
            <person name="Ohta Y."/>
            <person name="Flajnik M.F."/>
            <person name="Sutoh Y."/>
            <person name="Kasahara M."/>
            <person name="Hoon S."/>
            <person name="Gangu V."/>
            <person name="Roy S.W."/>
            <person name="Irimia M."/>
            <person name="Korzh V."/>
            <person name="Kondrychyn I."/>
            <person name="Lim Z.W."/>
            <person name="Tay B.H."/>
            <person name="Tohari S."/>
            <person name="Kong K.W."/>
            <person name="Ho S."/>
            <person name="Lorente-Galdos B."/>
            <person name="Quilez J."/>
            <person name="Marques-Bonet T."/>
            <person name="Raney B.J."/>
            <person name="Ingham P.W."/>
            <person name="Tay A."/>
            <person name="Hillier L.W."/>
            <person name="Minx P."/>
            <person name="Boehm T."/>
            <person name="Wilson R.K."/>
            <person name="Brenner S."/>
            <person name="Warren W.C."/>
        </authorList>
    </citation>
    <scope>NUCLEOTIDE SEQUENCE [LARGE SCALE GENOMIC DNA]</scope>
</reference>
<proteinExistence type="predicted"/>
<accession>A0A4W3JT86</accession>
<dbReference type="Ensembl" id="ENSCMIT00000043049.1">
    <property type="protein sequence ID" value="ENSCMIP00000042431.1"/>
    <property type="gene ID" value="ENSCMIG00000017645.1"/>
</dbReference>
<reference evidence="2" key="2">
    <citation type="journal article" date="2007" name="PLoS Biol.">
        <title>Survey sequencing and comparative analysis of the elephant shark (Callorhinchus milii) genome.</title>
        <authorList>
            <person name="Venkatesh B."/>
            <person name="Kirkness E.F."/>
            <person name="Loh Y.H."/>
            <person name="Halpern A.L."/>
            <person name="Lee A.P."/>
            <person name="Johnson J."/>
            <person name="Dandona N."/>
            <person name="Viswanathan L.D."/>
            <person name="Tay A."/>
            <person name="Venter J.C."/>
            <person name="Strausberg R.L."/>
            <person name="Brenner S."/>
        </authorList>
    </citation>
    <scope>NUCLEOTIDE SEQUENCE [LARGE SCALE GENOMIC DNA]</scope>
</reference>
<reference evidence="2" key="1">
    <citation type="journal article" date="2006" name="Science">
        <title>Ancient noncoding elements conserved in the human genome.</title>
        <authorList>
            <person name="Venkatesh B."/>
            <person name="Kirkness E.F."/>
            <person name="Loh Y.H."/>
            <person name="Halpern A.L."/>
            <person name="Lee A.P."/>
            <person name="Johnson J."/>
            <person name="Dandona N."/>
            <person name="Viswanathan L.D."/>
            <person name="Tay A."/>
            <person name="Venter J.C."/>
            <person name="Strausberg R.L."/>
            <person name="Brenner S."/>
        </authorList>
    </citation>
    <scope>NUCLEOTIDE SEQUENCE [LARGE SCALE GENOMIC DNA]</scope>
</reference>
<evidence type="ECO:0000313" key="1">
    <source>
        <dbReference type="Ensembl" id="ENSCMIP00000042431.1"/>
    </source>
</evidence>
<keyword evidence="2" id="KW-1185">Reference proteome</keyword>
<sequence>MSDQIIFFIPYRTKLRISDVYFSTILPPPVPSNLITQSDLVECFGAVRLFVCNSIQIFRPLLTSAKRATNRIVIERESRGGGGGWWGGGWWWWGSEWITRTFSSSFSTSSCTRSIPILFSRWYKHSWATCH</sequence>
<dbReference type="InParanoid" id="A0A4W3JT86"/>